<feature type="transmembrane region" description="Helical" evidence="7">
    <location>
        <begin position="187"/>
        <end position="208"/>
    </location>
</feature>
<evidence type="ECO:0000256" key="3">
    <source>
        <dbReference type="ARBA" id="ARBA00022692"/>
    </source>
</evidence>
<gene>
    <name evidence="8" type="ORF">B0T11DRAFT_225250</name>
</gene>
<feature type="transmembrane region" description="Helical" evidence="7">
    <location>
        <begin position="392"/>
        <end position="411"/>
    </location>
</feature>
<evidence type="ECO:0000313" key="8">
    <source>
        <dbReference type="EMBL" id="KAH7362430.1"/>
    </source>
</evidence>
<feature type="transmembrane region" description="Helical" evidence="7">
    <location>
        <begin position="278"/>
        <end position="298"/>
    </location>
</feature>
<feature type="transmembrane region" description="Helical" evidence="7">
    <location>
        <begin position="448"/>
        <end position="471"/>
    </location>
</feature>
<keyword evidence="3 7" id="KW-0812">Transmembrane</keyword>
<comment type="caution">
    <text evidence="8">The sequence shown here is derived from an EMBL/GenBank/DDBJ whole genome shotgun (WGS) entry which is preliminary data.</text>
</comment>
<evidence type="ECO:0000256" key="1">
    <source>
        <dbReference type="ARBA" id="ARBA00004141"/>
    </source>
</evidence>
<sequence length="577" mass="65836">MASHTTNKRPETPERHPSDSISDSDATAIPPDPDLTSKEKRAASPTPPEDDPEAARPQDSGVYGSTPVHIFSDPRVAEYWRGVYEKARYEGRHRFDPAFTWAADEELRLRRKVDKRVITWAWLMFFSLDLNRRSANQAIADDMLPDLGMDTNEFNTGQTIFLISFLCAELPSGLISKKLGPDRWIPGLIVGWSIVAACQAALTGATGYYVCRCLLGLLMGGFIPDLVLWITYWYRKRELPIRLSWFYTVLSTCQVIGALLAAGILQMRGLAGLAGWRYLFLIEGLVTLVVGACSWTMMPASPCQTAGRGRGRNGWFTEHEERILVNRLLRDDPSKGDMNNRQAVTPRLLWKCLKDYDLWPLYLIGLMAYTPPTPIQQYLTFIIREMGFSPMHANLLAIPAFFMFGVNLLLISRLSEWVSERSFMSLLSNAWMLPFFAALVAVPDTASYWVRYALLSCVLAYPYCHAVVIAWSSRNSNSVRARAVFAALYNMFVQGGNIIGANIYREEDRPYYRRGNKVLLGITVFNVFLFVAVKFYYIGRNKRRQEVWRRMTEGERIDYIYNTEDEGTKRLDFRFAH</sequence>
<dbReference type="OrthoDB" id="1935484at2759"/>
<evidence type="ECO:0000313" key="9">
    <source>
        <dbReference type="Proteomes" id="UP000813385"/>
    </source>
</evidence>
<dbReference type="PANTHER" id="PTHR43791">
    <property type="entry name" value="PERMEASE-RELATED"/>
    <property type="match status" value="1"/>
</dbReference>
<dbReference type="AlphaFoldDB" id="A0A8K0X549"/>
<dbReference type="InterPro" id="IPR036259">
    <property type="entry name" value="MFS_trans_sf"/>
</dbReference>
<evidence type="ECO:0000256" key="4">
    <source>
        <dbReference type="ARBA" id="ARBA00022989"/>
    </source>
</evidence>
<feature type="compositionally biased region" description="Basic and acidic residues" evidence="6">
    <location>
        <begin position="8"/>
        <end position="18"/>
    </location>
</feature>
<dbReference type="Gene3D" id="1.20.1250.20">
    <property type="entry name" value="MFS general substrate transporter like domains"/>
    <property type="match status" value="1"/>
</dbReference>
<feature type="transmembrane region" description="Helical" evidence="7">
    <location>
        <begin position="483"/>
        <end position="504"/>
    </location>
</feature>
<keyword evidence="2" id="KW-0813">Transport</keyword>
<evidence type="ECO:0000256" key="2">
    <source>
        <dbReference type="ARBA" id="ARBA00022448"/>
    </source>
</evidence>
<dbReference type="Pfam" id="PF07690">
    <property type="entry name" value="MFS_1"/>
    <property type="match status" value="1"/>
</dbReference>
<dbReference type="InterPro" id="IPR011701">
    <property type="entry name" value="MFS"/>
</dbReference>
<protein>
    <submittedName>
        <fullName evidence="8">Major facilitator superfamily domain-containing protein</fullName>
    </submittedName>
</protein>
<feature type="transmembrane region" description="Helical" evidence="7">
    <location>
        <begin position="423"/>
        <end position="442"/>
    </location>
</feature>
<feature type="region of interest" description="Disordered" evidence="6">
    <location>
        <begin position="1"/>
        <end position="67"/>
    </location>
</feature>
<name>A0A8K0X549_9PEZI</name>
<accession>A0A8K0X549</accession>
<evidence type="ECO:0000256" key="7">
    <source>
        <dbReference type="SAM" id="Phobius"/>
    </source>
</evidence>
<feature type="transmembrane region" description="Helical" evidence="7">
    <location>
        <begin position="356"/>
        <end position="372"/>
    </location>
</feature>
<dbReference type="EMBL" id="JAGPXD010000003">
    <property type="protein sequence ID" value="KAH7362430.1"/>
    <property type="molecule type" value="Genomic_DNA"/>
</dbReference>
<dbReference type="GO" id="GO:0022857">
    <property type="term" value="F:transmembrane transporter activity"/>
    <property type="evidence" value="ECO:0007669"/>
    <property type="project" value="InterPro"/>
</dbReference>
<dbReference type="FunFam" id="1.20.1250.20:FF:000106">
    <property type="entry name" value="MFS transporter, putative"/>
    <property type="match status" value="1"/>
</dbReference>
<evidence type="ECO:0000256" key="5">
    <source>
        <dbReference type="ARBA" id="ARBA00023136"/>
    </source>
</evidence>
<dbReference type="SUPFAM" id="SSF103473">
    <property type="entry name" value="MFS general substrate transporter"/>
    <property type="match status" value="1"/>
</dbReference>
<organism evidence="8 9">
    <name type="scientific">Plectosphaerella cucumerina</name>
    <dbReference type="NCBI Taxonomy" id="40658"/>
    <lineage>
        <taxon>Eukaryota</taxon>
        <taxon>Fungi</taxon>
        <taxon>Dikarya</taxon>
        <taxon>Ascomycota</taxon>
        <taxon>Pezizomycotina</taxon>
        <taxon>Sordariomycetes</taxon>
        <taxon>Hypocreomycetidae</taxon>
        <taxon>Glomerellales</taxon>
        <taxon>Plectosphaerellaceae</taxon>
        <taxon>Plectosphaerella</taxon>
    </lineage>
</organism>
<dbReference type="FunFam" id="1.20.1250.20:FF:000247">
    <property type="entry name" value="MFS general substrate transporter"/>
    <property type="match status" value="1"/>
</dbReference>
<dbReference type="PANTHER" id="PTHR43791:SF14">
    <property type="entry name" value="MFS GENERAL SUBSTRATE TRANSPORTER"/>
    <property type="match status" value="1"/>
</dbReference>
<feature type="transmembrane region" description="Helical" evidence="7">
    <location>
        <begin position="519"/>
        <end position="539"/>
    </location>
</feature>
<keyword evidence="4 7" id="KW-1133">Transmembrane helix</keyword>
<proteinExistence type="predicted"/>
<dbReference type="Proteomes" id="UP000813385">
    <property type="component" value="Unassembled WGS sequence"/>
</dbReference>
<dbReference type="GO" id="GO:0016020">
    <property type="term" value="C:membrane"/>
    <property type="evidence" value="ECO:0007669"/>
    <property type="project" value="UniProtKB-SubCell"/>
</dbReference>
<comment type="subcellular location">
    <subcellularLocation>
        <location evidence="1">Membrane</location>
        <topology evidence="1">Multi-pass membrane protein</topology>
    </subcellularLocation>
</comment>
<reference evidence="8" key="1">
    <citation type="journal article" date="2021" name="Nat. Commun.">
        <title>Genetic determinants of endophytism in the Arabidopsis root mycobiome.</title>
        <authorList>
            <person name="Mesny F."/>
            <person name="Miyauchi S."/>
            <person name="Thiergart T."/>
            <person name="Pickel B."/>
            <person name="Atanasova L."/>
            <person name="Karlsson M."/>
            <person name="Huettel B."/>
            <person name="Barry K.W."/>
            <person name="Haridas S."/>
            <person name="Chen C."/>
            <person name="Bauer D."/>
            <person name="Andreopoulos W."/>
            <person name="Pangilinan J."/>
            <person name="LaButti K."/>
            <person name="Riley R."/>
            <person name="Lipzen A."/>
            <person name="Clum A."/>
            <person name="Drula E."/>
            <person name="Henrissat B."/>
            <person name="Kohler A."/>
            <person name="Grigoriev I.V."/>
            <person name="Martin F.M."/>
            <person name="Hacquard S."/>
        </authorList>
    </citation>
    <scope>NUCLEOTIDE SEQUENCE</scope>
    <source>
        <strain evidence="8">MPI-CAGE-AT-0016</strain>
    </source>
</reference>
<keyword evidence="9" id="KW-1185">Reference proteome</keyword>
<feature type="transmembrane region" description="Helical" evidence="7">
    <location>
        <begin position="246"/>
        <end position="266"/>
    </location>
</feature>
<keyword evidence="5 7" id="KW-0472">Membrane</keyword>
<evidence type="ECO:0000256" key="6">
    <source>
        <dbReference type="SAM" id="MobiDB-lite"/>
    </source>
</evidence>
<feature type="transmembrane region" description="Helical" evidence="7">
    <location>
        <begin position="214"/>
        <end position="234"/>
    </location>
</feature>